<dbReference type="GO" id="GO:0008810">
    <property type="term" value="F:cellulase activity"/>
    <property type="evidence" value="ECO:0007669"/>
    <property type="project" value="UniProtKB-EC"/>
</dbReference>
<evidence type="ECO:0000256" key="10">
    <source>
        <dbReference type="SAM" id="MobiDB-lite"/>
    </source>
</evidence>
<comment type="similarity">
    <text evidence="2 8 9">Belongs to the glycosyl hydrolase 9 (cellulase E) family.</text>
</comment>
<dbReference type="Pfam" id="PF00759">
    <property type="entry name" value="Glyco_hydro_9"/>
    <property type="match status" value="1"/>
</dbReference>
<keyword evidence="7 8" id="KW-0624">Polysaccharide degradation</keyword>
<evidence type="ECO:0000313" key="13">
    <source>
        <dbReference type="Proteomes" id="UP001055439"/>
    </source>
</evidence>
<dbReference type="GO" id="GO:0030245">
    <property type="term" value="P:cellulose catabolic process"/>
    <property type="evidence" value="ECO:0007669"/>
    <property type="project" value="UniProtKB-KW"/>
</dbReference>
<evidence type="ECO:0000256" key="9">
    <source>
        <dbReference type="RuleBase" id="RU361166"/>
    </source>
</evidence>
<feature type="compositionally biased region" description="Basic and acidic residues" evidence="10">
    <location>
        <begin position="747"/>
        <end position="771"/>
    </location>
</feature>
<sequence length="941" mass="105616">MEGEEVRRRISKKHVAGFAIPLVPLILILLGFPTASRAASDYRDALSKSLLYFEAQRSGRLPHDHRVAWRGNSGLTDGLEQGVDLVGGYYDAGDHVKFGLPMAFTITMLSWSMVEYGDGVAAAGELKHALEAIKWGTDYFIKAHTHPNVFWAQVGDGDTDHYCWQRPEDMTTSRQAYKIDAEHPGSEVAGETAAAMAAASMVFQGINPHYSHVLLHHAQELFAFGDEHRGKYDDSIGVAVKSYYPSASGYADELLWAALWLHRATGREEFLDYVIRSADELNGTTWAISEFSWDIKYAGVQILASKLLMEKGKDLQAEQKPVLERYRAKAEHYLCSCLNMNGEDGANVHRTPAGLLFVRHWNNMQYVAGAVFLLTVYSDYLAAANQRLHCPRGSLGSRDLLAFAKSQVDYILGANPAGLSYLVGYGARYPTRVHHRAASSVSYKADKSFLGCAQGYDEWYGRRSENPNMLVGALVGGPDDTDEFSDARGNHMQTEACTYNTAPMVGVFAKLSELEGRSSSSKLHHTNSILVQYRDNRVIGSRDDIFRSFHPPLKHHPMEEEKAAAYYDELSRKGEGAARFKQGLGFSSSSTTSNSDPFPSKPKTSSSSLFSTFIRASSPNAKPPDEQDSRQARLEVIQNKLNKERQHHDYRRSLSPSPDRHRHRRRRSRDRDDRRSPSSSPDRNRRRHRSRDRDDRRSGDRRRRSPSRESRRDPDGRGSSHRSRGSRDGDEDSSHSRSRRRSWSRSPRRESRGADRQRKGGYEKERGGEKHRTARAKNGGGVDYSQLIEGYSNMTPAERVKAKMNFQLSETVAKDTDRGMGSGWERFDFNKEAPLDDDDDEIEAADDDASLVKNIGKSFRYSAVEAKREAEIKAAHDNAMFGASAACADSPVLEMESVDVDVTEDASNKTITDSLMSDKVIAMQQSSWRDRARRFRNDSEC</sequence>
<gene>
    <name evidence="12" type="ORF">MUK42_31213</name>
</gene>
<evidence type="ECO:0000259" key="11">
    <source>
        <dbReference type="Pfam" id="PF00759"/>
    </source>
</evidence>
<dbReference type="EMBL" id="CP097506">
    <property type="protein sequence ID" value="URD99947.1"/>
    <property type="molecule type" value="Genomic_DNA"/>
</dbReference>
<keyword evidence="5 8" id="KW-0119">Carbohydrate metabolism</keyword>
<name>A0A9E7JZ01_9LILI</name>
<protein>
    <recommendedName>
        <fullName evidence="9">Endoglucanase</fullName>
        <ecNumber evidence="9">3.2.1.4</ecNumber>
    </recommendedName>
</protein>
<feature type="compositionally biased region" description="Basic and acidic residues" evidence="10">
    <location>
        <begin position="725"/>
        <end position="735"/>
    </location>
</feature>
<keyword evidence="3 8" id="KW-0378">Hydrolase</keyword>
<evidence type="ECO:0000256" key="7">
    <source>
        <dbReference type="ARBA" id="ARBA00023326"/>
    </source>
</evidence>
<dbReference type="SUPFAM" id="SSF48208">
    <property type="entry name" value="Six-hairpin glycosidases"/>
    <property type="match status" value="1"/>
</dbReference>
<reference evidence="12" key="1">
    <citation type="submission" date="2022-05" db="EMBL/GenBank/DDBJ databases">
        <title>The Musa troglodytarum L. genome provides insights into the mechanism of non-climacteric behaviour and enrichment of carotenoids.</title>
        <authorList>
            <person name="Wang J."/>
        </authorList>
    </citation>
    <scope>NUCLEOTIDE SEQUENCE</scope>
    <source>
        <tissue evidence="12">Leaf</tissue>
    </source>
</reference>
<dbReference type="PANTHER" id="PTHR22298">
    <property type="entry name" value="ENDO-1,4-BETA-GLUCANASE"/>
    <property type="match status" value="1"/>
</dbReference>
<comment type="catalytic activity">
    <reaction evidence="1 9">
        <text>Endohydrolysis of (1-&gt;4)-beta-D-glucosidic linkages in cellulose, lichenin and cereal beta-D-glucans.</text>
        <dbReference type="EC" id="3.2.1.4"/>
    </reaction>
</comment>
<evidence type="ECO:0000256" key="4">
    <source>
        <dbReference type="ARBA" id="ARBA00023001"/>
    </source>
</evidence>
<dbReference type="PROSITE" id="PS00592">
    <property type="entry name" value="GH9_2"/>
    <property type="match status" value="1"/>
</dbReference>
<dbReference type="OrthoDB" id="10257085at2759"/>
<dbReference type="FunFam" id="1.50.10.10:FF:000020">
    <property type="entry name" value="Endoglucanase"/>
    <property type="match status" value="1"/>
</dbReference>
<evidence type="ECO:0000256" key="6">
    <source>
        <dbReference type="ARBA" id="ARBA00023295"/>
    </source>
</evidence>
<dbReference type="EC" id="3.2.1.4" evidence="9"/>
<feature type="region of interest" description="Disordered" evidence="10">
    <location>
        <begin position="583"/>
        <end position="607"/>
    </location>
</feature>
<keyword evidence="4 9" id="KW-0136">Cellulose degradation</keyword>
<feature type="region of interest" description="Disordered" evidence="10">
    <location>
        <begin position="640"/>
        <end position="785"/>
    </location>
</feature>
<evidence type="ECO:0000256" key="3">
    <source>
        <dbReference type="ARBA" id="ARBA00022801"/>
    </source>
</evidence>
<proteinExistence type="inferred from homology"/>
<evidence type="ECO:0000313" key="12">
    <source>
        <dbReference type="EMBL" id="URD99947.1"/>
    </source>
</evidence>
<evidence type="ECO:0000256" key="2">
    <source>
        <dbReference type="ARBA" id="ARBA00007072"/>
    </source>
</evidence>
<dbReference type="InterPro" id="IPR012341">
    <property type="entry name" value="6hp_glycosidase-like_sf"/>
</dbReference>
<dbReference type="InterPro" id="IPR001701">
    <property type="entry name" value="Glyco_hydro_9"/>
</dbReference>
<accession>A0A9E7JZ01</accession>
<evidence type="ECO:0000256" key="5">
    <source>
        <dbReference type="ARBA" id="ARBA00023277"/>
    </source>
</evidence>
<dbReference type="InterPro" id="IPR008928">
    <property type="entry name" value="6-hairpin_glycosidase_sf"/>
</dbReference>
<dbReference type="InterPro" id="IPR018221">
    <property type="entry name" value="Glyco_hydro_9_His_AS"/>
</dbReference>
<keyword evidence="13" id="KW-1185">Reference proteome</keyword>
<dbReference type="AlphaFoldDB" id="A0A9E7JZ01"/>
<dbReference type="Gene3D" id="1.50.10.10">
    <property type="match status" value="1"/>
</dbReference>
<feature type="active site" evidence="8">
    <location>
        <position position="434"/>
    </location>
</feature>
<evidence type="ECO:0000256" key="1">
    <source>
        <dbReference type="ARBA" id="ARBA00000966"/>
    </source>
</evidence>
<organism evidence="12 13">
    <name type="scientific">Musa troglodytarum</name>
    <name type="common">fe'i banana</name>
    <dbReference type="NCBI Taxonomy" id="320322"/>
    <lineage>
        <taxon>Eukaryota</taxon>
        <taxon>Viridiplantae</taxon>
        <taxon>Streptophyta</taxon>
        <taxon>Embryophyta</taxon>
        <taxon>Tracheophyta</taxon>
        <taxon>Spermatophyta</taxon>
        <taxon>Magnoliopsida</taxon>
        <taxon>Liliopsida</taxon>
        <taxon>Zingiberales</taxon>
        <taxon>Musaceae</taxon>
        <taxon>Musa</taxon>
    </lineage>
</organism>
<feature type="compositionally biased region" description="Low complexity" evidence="10">
    <location>
        <begin position="586"/>
        <end position="607"/>
    </location>
</feature>
<keyword evidence="6 8" id="KW-0326">Glycosidase</keyword>
<feature type="domain" description="Glycoside hydrolase family 9" evidence="11">
    <location>
        <begin position="42"/>
        <end position="507"/>
    </location>
</feature>
<feature type="compositionally biased region" description="Basic and acidic residues" evidence="10">
    <location>
        <begin position="706"/>
        <end position="718"/>
    </location>
</feature>
<evidence type="ECO:0000256" key="8">
    <source>
        <dbReference type="PROSITE-ProRule" id="PRU10059"/>
    </source>
</evidence>
<dbReference type="Proteomes" id="UP001055439">
    <property type="component" value="Chromosome 4"/>
</dbReference>